<proteinExistence type="predicted"/>
<comment type="caution">
    <text evidence="1">The sequence shown here is derived from an EMBL/GenBank/DDBJ whole genome shotgun (WGS) entry which is preliminary data.</text>
</comment>
<protein>
    <submittedName>
        <fullName evidence="1">Uncharacterized protein</fullName>
    </submittedName>
</protein>
<keyword evidence="2" id="KW-1185">Reference proteome</keyword>
<dbReference type="Proteomes" id="UP000019471">
    <property type="component" value="Unassembled WGS sequence"/>
</dbReference>
<dbReference type="RefSeq" id="XP_007743542.1">
    <property type="nucleotide sequence ID" value="XM_007745352.1"/>
</dbReference>
<accession>W9XPH4</accession>
<organism evidence="1 2">
    <name type="scientific">Cladophialophora psammophila CBS 110553</name>
    <dbReference type="NCBI Taxonomy" id="1182543"/>
    <lineage>
        <taxon>Eukaryota</taxon>
        <taxon>Fungi</taxon>
        <taxon>Dikarya</taxon>
        <taxon>Ascomycota</taxon>
        <taxon>Pezizomycotina</taxon>
        <taxon>Eurotiomycetes</taxon>
        <taxon>Chaetothyriomycetidae</taxon>
        <taxon>Chaetothyriales</taxon>
        <taxon>Herpotrichiellaceae</taxon>
        <taxon>Cladophialophora</taxon>
    </lineage>
</organism>
<reference evidence="1 2" key="1">
    <citation type="submission" date="2013-03" db="EMBL/GenBank/DDBJ databases">
        <title>The Genome Sequence of Cladophialophora psammophila CBS 110553.</title>
        <authorList>
            <consortium name="The Broad Institute Genomics Platform"/>
            <person name="Cuomo C."/>
            <person name="de Hoog S."/>
            <person name="Gorbushina A."/>
            <person name="Walker B."/>
            <person name="Young S.K."/>
            <person name="Zeng Q."/>
            <person name="Gargeya S."/>
            <person name="Fitzgerald M."/>
            <person name="Haas B."/>
            <person name="Abouelleil A."/>
            <person name="Allen A.W."/>
            <person name="Alvarado L."/>
            <person name="Arachchi H.M."/>
            <person name="Berlin A.M."/>
            <person name="Chapman S.B."/>
            <person name="Gainer-Dewar J."/>
            <person name="Goldberg J."/>
            <person name="Griggs A."/>
            <person name="Gujja S."/>
            <person name="Hansen M."/>
            <person name="Howarth C."/>
            <person name="Imamovic A."/>
            <person name="Ireland A."/>
            <person name="Larimer J."/>
            <person name="McCowan C."/>
            <person name="Murphy C."/>
            <person name="Pearson M."/>
            <person name="Poon T.W."/>
            <person name="Priest M."/>
            <person name="Roberts A."/>
            <person name="Saif S."/>
            <person name="Shea T."/>
            <person name="Sisk P."/>
            <person name="Sykes S."/>
            <person name="Wortman J."/>
            <person name="Nusbaum C."/>
            <person name="Birren B."/>
        </authorList>
    </citation>
    <scope>NUCLEOTIDE SEQUENCE [LARGE SCALE GENOMIC DNA]</scope>
    <source>
        <strain evidence="1 2">CBS 110553</strain>
    </source>
</reference>
<sequence length="235" mass="26404">MSMECHQSSMYASSIKEIPDPEPILCKSIDFVIPDDRLRVGIETLSRFKSLEPCPDWEICPSSSQERPTPPPAFHIHIKDSEVTVALYPQSETIWLLPPLDSSLSSPNKHILPSHFVLASDQTILPPWRPGRGSGVFKSDSDPVVVPKSHILLEAFLRLYARDSGKRIGAFAMAMIGYIEEYVDDDGLLDANLLPEPLKTSYEELRQGIKPVRQWTQELKEALGIHEDSEDDRNG</sequence>
<gene>
    <name evidence="1" type="ORF">A1O5_04748</name>
</gene>
<evidence type="ECO:0000313" key="2">
    <source>
        <dbReference type="Proteomes" id="UP000019471"/>
    </source>
</evidence>
<dbReference type="HOGENOM" id="CLU_075141_1_0_1"/>
<dbReference type="OrthoDB" id="4499271at2759"/>
<name>W9XPH4_9EURO</name>
<dbReference type="eggNOG" id="ENOG502SNZF">
    <property type="taxonomic scope" value="Eukaryota"/>
</dbReference>
<dbReference type="AlphaFoldDB" id="W9XPH4"/>
<dbReference type="GeneID" id="19189469"/>
<dbReference type="EMBL" id="AMGX01000006">
    <property type="protein sequence ID" value="EXJ72244.1"/>
    <property type="molecule type" value="Genomic_DNA"/>
</dbReference>
<evidence type="ECO:0000313" key="1">
    <source>
        <dbReference type="EMBL" id="EXJ72244.1"/>
    </source>
</evidence>